<dbReference type="SUPFAM" id="SSF57783">
    <property type="entry name" value="Zinc beta-ribbon"/>
    <property type="match status" value="1"/>
</dbReference>
<dbReference type="InterPro" id="IPR007808">
    <property type="entry name" value="Elf1"/>
</dbReference>
<dbReference type="EMBL" id="GIBP01011746">
    <property type="protein sequence ID" value="NDV40715.1"/>
    <property type="molecule type" value="Transcribed_RNA"/>
</dbReference>
<dbReference type="FunFam" id="2.20.25.190:FF:000001">
    <property type="entry name" value="Transcription elongation factor 1 homolog"/>
    <property type="match status" value="1"/>
</dbReference>
<dbReference type="GO" id="GO:0008270">
    <property type="term" value="F:zinc ion binding"/>
    <property type="evidence" value="ECO:0007669"/>
    <property type="project" value="UniProtKB-KW"/>
</dbReference>
<accession>A0A6B2LUW7</accession>
<comment type="function">
    <text evidence="1 10">Transcription elongation factor implicated in the maintenance of proper chromatin structure in actively transcribed regions.</text>
</comment>
<evidence type="ECO:0000256" key="2">
    <source>
        <dbReference type="ARBA" id="ARBA00004123"/>
    </source>
</evidence>
<keyword evidence="5 10" id="KW-0863">Zinc-finger</keyword>
<keyword evidence="8 10" id="KW-0804">Transcription</keyword>
<feature type="compositionally biased region" description="Basic residues" evidence="11">
    <location>
        <begin position="1"/>
        <end position="12"/>
    </location>
</feature>
<evidence type="ECO:0000256" key="11">
    <source>
        <dbReference type="SAM" id="MobiDB-lite"/>
    </source>
</evidence>
<protein>
    <recommendedName>
        <fullName evidence="10">Transcription elongation factor 1 homolog</fullName>
    </recommendedName>
</protein>
<dbReference type="InterPro" id="IPR038567">
    <property type="entry name" value="T_Elf1_sf"/>
</dbReference>
<evidence type="ECO:0000256" key="10">
    <source>
        <dbReference type="RuleBase" id="RU364033"/>
    </source>
</evidence>
<organism evidence="12">
    <name type="scientific">Arcella intermedia</name>
    <dbReference type="NCBI Taxonomy" id="1963864"/>
    <lineage>
        <taxon>Eukaryota</taxon>
        <taxon>Amoebozoa</taxon>
        <taxon>Tubulinea</taxon>
        <taxon>Elardia</taxon>
        <taxon>Arcellinida</taxon>
        <taxon>Sphaerothecina</taxon>
        <taxon>Arcellidae</taxon>
        <taxon>Arcella</taxon>
    </lineage>
</organism>
<comment type="similarity">
    <text evidence="3 10">Belongs to the ELOF1 family.</text>
</comment>
<proteinExistence type="inferred from homology"/>
<keyword evidence="9 10" id="KW-0539">Nucleus</keyword>
<evidence type="ECO:0000256" key="8">
    <source>
        <dbReference type="ARBA" id="ARBA00023163"/>
    </source>
</evidence>
<evidence type="ECO:0000313" key="12">
    <source>
        <dbReference type="EMBL" id="NDV40715.1"/>
    </source>
</evidence>
<evidence type="ECO:0000256" key="9">
    <source>
        <dbReference type="ARBA" id="ARBA00023242"/>
    </source>
</evidence>
<sequence length="93" mass="10595">MGKRKSRKKPKPKPKDPGMPTTFDCPYCVHPGAVECTIRKKEGRGFVSCRVCGVRSSPIEITRLTSAVDIYNDWIDKCEDINRPPFEEHSEEN</sequence>
<evidence type="ECO:0000256" key="5">
    <source>
        <dbReference type="ARBA" id="ARBA00022771"/>
    </source>
</evidence>
<feature type="region of interest" description="Disordered" evidence="11">
    <location>
        <begin position="1"/>
        <end position="20"/>
    </location>
</feature>
<dbReference type="Gene3D" id="2.20.25.190">
    <property type="match status" value="1"/>
</dbReference>
<evidence type="ECO:0000256" key="7">
    <source>
        <dbReference type="ARBA" id="ARBA00023015"/>
    </source>
</evidence>
<dbReference type="GO" id="GO:0000993">
    <property type="term" value="F:RNA polymerase II complex binding"/>
    <property type="evidence" value="ECO:0007669"/>
    <property type="project" value="TreeGrafter"/>
</dbReference>
<dbReference type="PANTHER" id="PTHR20934:SF0">
    <property type="entry name" value="TRANSCRIPTION ELONGATION FACTOR 1 HOMOLOG"/>
    <property type="match status" value="1"/>
</dbReference>
<keyword evidence="4 10" id="KW-0479">Metal-binding</keyword>
<keyword evidence="6 10" id="KW-0862">Zinc</keyword>
<dbReference type="AlphaFoldDB" id="A0A6B2LUW7"/>
<evidence type="ECO:0000256" key="6">
    <source>
        <dbReference type="ARBA" id="ARBA00022833"/>
    </source>
</evidence>
<dbReference type="PANTHER" id="PTHR20934">
    <property type="entry name" value="TRANSCRIPTION ELONGATION FACTOR 1 HOMOLOG"/>
    <property type="match status" value="1"/>
</dbReference>
<name>A0A6B2LUW7_9EUKA</name>
<dbReference type="GO" id="GO:0006368">
    <property type="term" value="P:transcription elongation by RNA polymerase II"/>
    <property type="evidence" value="ECO:0007669"/>
    <property type="project" value="TreeGrafter"/>
</dbReference>
<comment type="subcellular location">
    <subcellularLocation>
        <location evidence="2 10">Nucleus</location>
    </subcellularLocation>
</comment>
<evidence type="ECO:0000256" key="3">
    <source>
        <dbReference type="ARBA" id="ARBA00009730"/>
    </source>
</evidence>
<evidence type="ECO:0000256" key="1">
    <source>
        <dbReference type="ARBA" id="ARBA00003357"/>
    </source>
</evidence>
<dbReference type="GO" id="GO:0008023">
    <property type="term" value="C:transcription elongation factor complex"/>
    <property type="evidence" value="ECO:0007669"/>
    <property type="project" value="TreeGrafter"/>
</dbReference>
<dbReference type="Pfam" id="PF05129">
    <property type="entry name" value="Zn_ribbon_Elf1"/>
    <property type="match status" value="1"/>
</dbReference>
<reference evidence="12" key="1">
    <citation type="journal article" date="2020" name="J. Eukaryot. Microbiol.">
        <title>De novo Sequencing, Assembly and Annotation of the Transcriptome for the Free-Living Testate Amoeba Arcella intermedia.</title>
        <authorList>
            <person name="Ribeiro G.M."/>
            <person name="Porfirio-Sousa A.L."/>
            <person name="Maurer-Alcala X.X."/>
            <person name="Katz L.A."/>
            <person name="Lahr D.J.G."/>
        </authorList>
    </citation>
    <scope>NUCLEOTIDE SEQUENCE</scope>
</reference>
<evidence type="ECO:0000256" key="4">
    <source>
        <dbReference type="ARBA" id="ARBA00022723"/>
    </source>
</evidence>
<keyword evidence="7 10" id="KW-0805">Transcription regulation</keyword>